<keyword evidence="2" id="KW-1185">Reference proteome</keyword>
<comment type="caution">
    <text evidence="1">The sequence shown here is derived from an EMBL/GenBank/DDBJ whole genome shotgun (WGS) entry which is preliminary data.</text>
</comment>
<organism evidence="1 2">
    <name type="scientific">Physocladia obscura</name>
    <dbReference type="NCBI Taxonomy" id="109957"/>
    <lineage>
        <taxon>Eukaryota</taxon>
        <taxon>Fungi</taxon>
        <taxon>Fungi incertae sedis</taxon>
        <taxon>Chytridiomycota</taxon>
        <taxon>Chytridiomycota incertae sedis</taxon>
        <taxon>Chytridiomycetes</taxon>
        <taxon>Chytridiales</taxon>
        <taxon>Chytriomycetaceae</taxon>
        <taxon>Physocladia</taxon>
    </lineage>
</organism>
<reference evidence="1" key="1">
    <citation type="submission" date="2020-05" db="EMBL/GenBank/DDBJ databases">
        <title>Phylogenomic resolution of chytrid fungi.</title>
        <authorList>
            <person name="Stajich J.E."/>
            <person name="Amses K."/>
            <person name="Simmons R."/>
            <person name="Seto K."/>
            <person name="Myers J."/>
            <person name="Bonds A."/>
            <person name="Quandt C.A."/>
            <person name="Barry K."/>
            <person name="Liu P."/>
            <person name="Grigoriev I."/>
            <person name="Longcore J.E."/>
            <person name="James T.Y."/>
        </authorList>
    </citation>
    <scope>NUCLEOTIDE SEQUENCE</scope>
    <source>
        <strain evidence="1">JEL0513</strain>
    </source>
</reference>
<gene>
    <name evidence="1" type="ORF">HK100_009550</name>
</gene>
<protein>
    <submittedName>
        <fullName evidence="1">Uncharacterized protein</fullName>
    </submittedName>
</protein>
<evidence type="ECO:0000313" key="2">
    <source>
        <dbReference type="Proteomes" id="UP001211907"/>
    </source>
</evidence>
<sequence>TYTANAETILIDNVLPLSSATMPLERKDILVSVKIFLSHLSSWPSTAVAETIHDALKSTSSFLTTKINILTIELPSTIQEQNTHNELPSLLFEPARKSRRLSSSSFSFQGKHPDIAGDELLWQTVVSLAQKKFGVNSIAVSSAFPTRLAAFLAAVPLENQELFGGIVLDLPRKRHTGDDKTGNRIERENKMLVQEVEAVGNKYSVRVMVSNDGQEDMLAYTFKKVIERVNAAEKPHSKFGSERDSNEYPSQDWVTKYTCFDVERSVLLQHGYLAMGSSTLH</sequence>
<dbReference type="EMBL" id="JADGJH010004937">
    <property type="protein sequence ID" value="KAJ3082971.1"/>
    <property type="molecule type" value="Genomic_DNA"/>
</dbReference>
<dbReference type="Proteomes" id="UP001211907">
    <property type="component" value="Unassembled WGS sequence"/>
</dbReference>
<feature type="non-terminal residue" evidence="1">
    <location>
        <position position="1"/>
    </location>
</feature>
<evidence type="ECO:0000313" key="1">
    <source>
        <dbReference type="EMBL" id="KAJ3082971.1"/>
    </source>
</evidence>
<dbReference type="AlphaFoldDB" id="A0AAD5ST39"/>
<proteinExistence type="predicted"/>
<accession>A0AAD5ST39</accession>
<name>A0AAD5ST39_9FUNG</name>